<evidence type="ECO:0000313" key="3">
    <source>
        <dbReference type="Proteomes" id="UP000236447"/>
    </source>
</evidence>
<dbReference type="SMART" id="SM00530">
    <property type="entry name" value="HTH_XRE"/>
    <property type="match status" value="1"/>
</dbReference>
<name>A0A2I7KGW3_9RHOB</name>
<dbReference type="Proteomes" id="UP000236447">
    <property type="component" value="Plasmid pP88_e"/>
</dbReference>
<reference evidence="2 3" key="2">
    <citation type="journal article" date="2017" name="Genome Biol. Evol.">
        <title>Trajectories and Drivers of Genome Evolution in Surface-Associated Marine Phaeobacter.</title>
        <authorList>
            <person name="Freese H.M."/>
            <person name="Sikorski J."/>
            <person name="Bunk B."/>
            <person name="Scheuner C."/>
            <person name="Meier-Kolthoff J.P."/>
            <person name="Sproer C."/>
            <person name="Gram L."/>
            <person name="Overmann J."/>
        </authorList>
    </citation>
    <scope>NUCLEOTIDE SEQUENCE [LARGE SCALE GENOMIC DNA]</scope>
    <source>
        <strain evidence="2 3">P88</strain>
        <plasmid evidence="3">pp88_e</plasmid>
    </source>
</reference>
<dbReference type="Pfam" id="PF01381">
    <property type="entry name" value="HTH_3"/>
    <property type="match status" value="1"/>
</dbReference>
<accession>A0A2I7KGW3</accession>
<evidence type="ECO:0000313" key="2">
    <source>
        <dbReference type="EMBL" id="AUR01833.1"/>
    </source>
</evidence>
<gene>
    <name evidence="2" type="ORF">PhaeoP88_04521</name>
</gene>
<dbReference type="InterPro" id="IPR001387">
    <property type="entry name" value="Cro/C1-type_HTH"/>
</dbReference>
<dbReference type="Gene3D" id="1.10.260.40">
    <property type="entry name" value="lambda repressor-like DNA-binding domains"/>
    <property type="match status" value="1"/>
</dbReference>
<dbReference type="GeneID" id="31848601"/>
<sequence length="124" mass="14238">MKHPVDVHVGRRIRHARWSAGKTQKEVADSLKISFQQLQKYETAGNRVSASKLFELADEFGVPITHFFEGLQVNLADDRTPIIHANFLQDREAVELIRMYYQTPESLREQIFGLARAMAKGKKN</sequence>
<dbReference type="PROSITE" id="PS50943">
    <property type="entry name" value="HTH_CROC1"/>
    <property type="match status" value="1"/>
</dbReference>
<organism evidence="2 3">
    <name type="scientific">Phaeobacter inhibens</name>
    <dbReference type="NCBI Taxonomy" id="221822"/>
    <lineage>
        <taxon>Bacteria</taxon>
        <taxon>Pseudomonadati</taxon>
        <taxon>Pseudomonadota</taxon>
        <taxon>Alphaproteobacteria</taxon>
        <taxon>Rhodobacterales</taxon>
        <taxon>Roseobacteraceae</taxon>
        <taxon>Phaeobacter</taxon>
    </lineage>
</organism>
<protein>
    <submittedName>
        <fullName evidence="2">Putative transcriptional regulator</fullName>
    </submittedName>
</protein>
<dbReference type="EMBL" id="CP010730">
    <property type="protein sequence ID" value="AUR01833.1"/>
    <property type="molecule type" value="Genomic_DNA"/>
</dbReference>
<proteinExistence type="predicted"/>
<keyword evidence="2" id="KW-0614">Plasmid</keyword>
<evidence type="ECO:0000259" key="1">
    <source>
        <dbReference type="PROSITE" id="PS50943"/>
    </source>
</evidence>
<dbReference type="SUPFAM" id="SSF47413">
    <property type="entry name" value="lambda repressor-like DNA-binding domains"/>
    <property type="match status" value="1"/>
</dbReference>
<dbReference type="InterPro" id="IPR010982">
    <property type="entry name" value="Lambda_DNA-bd_dom_sf"/>
</dbReference>
<dbReference type="RefSeq" id="WP_024099602.1">
    <property type="nucleotide sequence ID" value="NZ_CP010730.1"/>
</dbReference>
<dbReference type="CDD" id="cd00093">
    <property type="entry name" value="HTH_XRE"/>
    <property type="match status" value="1"/>
</dbReference>
<feature type="domain" description="HTH cro/C1-type" evidence="1">
    <location>
        <begin position="13"/>
        <end position="67"/>
    </location>
</feature>
<dbReference type="AlphaFoldDB" id="A0A2I7KGW3"/>
<dbReference type="GO" id="GO:0003677">
    <property type="term" value="F:DNA binding"/>
    <property type="evidence" value="ECO:0007669"/>
    <property type="project" value="InterPro"/>
</dbReference>
<geneLocation type="plasmid" evidence="3">
    <name>pp88_e</name>
</geneLocation>
<reference evidence="2 3" key="1">
    <citation type="journal article" date="2017" name="Front. Microbiol.">
        <title>Phaeobacter piscinae sp. nov., a species of the Roseobacter group and potential aquaculture probiont.</title>
        <authorList>
            <person name="Sonnenschein E.C."/>
            <person name="Phippen C.B.W."/>
            <person name="Nielsen K.F."/>
            <person name="Mateiu R.V."/>
            <person name="Melchiorsen J."/>
            <person name="Gram L."/>
            <person name="Overmann J."/>
            <person name="Freese H.M."/>
        </authorList>
    </citation>
    <scope>NUCLEOTIDE SEQUENCE [LARGE SCALE GENOMIC DNA]</scope>
    <source>
        <strain evidence="2 3">P88</strain>
        <plasmid evidence="3">pp88_e</plasmid>
    </source>
</reference>